<keyword evidence="2 4" id="KW-0378">Hydrolase</keyword>
<evidence type="ECO:0000256" key="3">
    <source>
        <dbReference type="ARBA" id="ARBA00023295"/>
    </source>
</evidence>
<sequence length="135" mass="15647">MKKKRFFLCFCIFYIIIALTYVPKVYAISPAGDQIYQGIDVSNWQGSINFNEVKNDGIEIVYIKASEGTNYVDPRFRMNYEGAKSAGLKIGFYHYVRARSEEQAIKEAQHFVNVIQGTNPDCRLAMDFETFRKFE</sequence>
<dbReference type="PANTHER" id="PTHR34135">
    <property type="entry name" value="LYSOZYME"/>
    <property type="match status" value="1"/>
</dbReference>
<evidence type="ECO:0000313" key="6">
    <source>
        <dbReference type="Proteomes" id="UP000824093"/>
    </source>
</evidence>
<dbReference type="AlphaFoldDB" id="A0A9D1S9C2"/>
<comment type="similarity">
    <text evidence="1 4">Belongs to the glycosyl hydrolase 25 family.</text>
</comment>
<reference evidence="5" key="1">
    <citation type="submission" date="2020-10" db="EMBL/GenBank/DDBJ databases">
        <authorList>
            <person name="Gilroy R."/>
        </authorList>
    </citation>
    <scope>NUCLEOTIDE SEQUENCE</scope>
    <source>
        <strain evidence="5">CHK195-15760</strain>
    </source>
</reference>
<evidence type="ECO:0000256" key="2">
    <source>
        <dbReference type="ARBA" id="ARBA00022801"/>
    </source>
</evidence>
<comment type="caution">
    <text evidence="5">The sequence shown here is derived from an EMBL/GenBank/DDBJ whole genome shotgun (WGS) entry which is preliminary data.</text>
</comment>
<dbReference type="InterPro" id="IPR002053">
    <property type="entry name" value="Glyco_hydro_25"/>
</dbReference>
<reference evidence="5" key="2">
    <citation type="journal article" date="2021" name="PeerJ">
        <title>Extensive microbial diversity within the chicken gut microbiome revealed by metagenomics and culture.</title>
        <authorList>
            <person name="Gilroy R."/>
            <person name="Ravi A."/>
            <person name="Getino M."/>
            <person name="Pursley I."/>
            <person name="Horton D.L."/>
            <person name="Alikhan N.F."/>
            <person name="Baker D."/>
            <person name="Gharbi K."/>
            <person name="Hall N."/>
            <person name="Watson M."/>
            <person name="Adriaenssens E.M."/>
            <person name="Foster-Nyarko E."/>
            <person name="Jarju S."/>
            <person name="Secka A."/>
            <person name="Antonio M."/>
            <person name="Oren A."/>
            <person name="Chaudhuri R.R."/>
            <person name="La Ragione R."/>
            <person name="Hildebrand F."/>
            <person name="Pallen M.J."/>
        </authorList>
    </citation>
    <scope>NUCLEOTIDE SEQUENCE</scope>
    <source>
        <strain evidence="5">CHK195-15760</strain>
    </source>
</reference>
<dbReference type="PROSITE" id="PS51904">
    <property type="entry name" value="GLYCOSYL_HYDROL_F25_2"/>
    <property type="match status" value="1"/>
</dbReference>
<dbReference type="GO" id="GO:0009253">
    <property type="term" value="P:peptidoglycan catabolic process"/>
    <property type="evidence" value="ECO:0007669"/>
    <property type="project" value="InterPro"/>
</dbReference>
<dbReference type="InterPro" id="IPR017853">
    <property type="entry name" value="GH"/>
</dbReference>
<evidence type="ECO:0000256" key="1">
    <source>
        <dbReference type="ARBA" id="ARBA00010646"/>
    </source>
</evidence>
<dbReference type="EMBL" id="DVNH01000044">
    <property type="protein sequence ID" value="HIU52099.1"/>
    <property type="molecule type" value="Genomic_DNA"/>
</dbReference>
<dbReference type="Proteomes" id="UP000824093">
    <property type="component" value="Unassembled WGS sequence"/>
</dbReference>
<dbReference type="InterPro" id="IPR018077">
    <property type="entry name" value="Glyco_hydro_fam25_subgr"/>
</dbReference>
<keyword evidence="3 4" id="KW-0326">Glycosidase</keyword>
<dbReference type="SMART" id="SM00641">
    <property type="entry name" value="Glyco_25"/>
    <property type="match status" value="1"/>
</dbReference>
<dbReference type="GO" id="GO:0016998">
    <property type="term" value="P:cell wall macromolecule catabolic process"/>
    <property type="evidence" value="ECO:0007669"/>
    <property type="project" value="InterPro"/>
</dbReference>
<dbReference type="GO" id="GO:0016052">
    <property type="term" value="P:carbohydrate catabolic process"/>
    <property type="evidence" value="ECO:0007669"/>
    <property type="project" value="TreeGrafter"/>
</dbReference>
<dbReference type="SUPFAM" id="SSF51445">
    <property type="entry name" value="(Trans)glycosidases"/>
    <property type="match status" value="1"/>
</dbReference>
<dbReference type="Pfam" id="PF01183">
    <property type="entry name" value="Glyco_hydro_25"/>
    <property type="match status" value="1"/>
</dbReference>
<comment type="catalytic activity">
    <reaction evidence="4">
        <text>Hydrolysis of (1-&gt;4)-beta-linkages between N-acetylmuramic acid and N-acetyl-D-glucosamine residues in a peptidoglycan and between N-acetyl-D-glucosamine residues in chitodextrins.</text>
        <dbReference type="EC" id="3.2.1.17"/>
    </reaction>
</comment>
<dbReference type="EC" id="3.2.1.17" evidence="4"/>
<accession>A0A9D1S9C2</accession>
<name>A0A9D1S9C2_9FIRM</name>
<organism evidence="5 6">
    <name type="scientific">Candidatus Merdicola faecigallinarum</name>
    <dbReference type="NCBI Taxonomy" id="2840862"/>
    <lineage>
        <taxon>Bacteria</taxon>
        <taxon>Bacillati</taxon>
        <taxon>Bacillota</taxon>
        <taxon>Clostridia</taxon>
        <taxon>Candidatus Merdicola</taxon>
    </lineage>
</organism>
<proteinExistence type="inferred from homology"/>
<dbReference type="InterPro" id="IPR008270">
    <property type="entry name" value="Glyco_hydro_25_AS"/>
</dbReference>
<dbReference type="GO" id="GO:0003796">
    <property type="term" value="F:lysozyme activity"/>
    <property type="evidence" value="ECO:0007669"/>
    <property type="project" value="UniProtKB-EC"/>
</dbReference>
<dbReference type="PROSITE" id="PS00953">
    <property type="entry name" value="GLYCOSYL_HYDROL_F25_1"/>
    <property type="match status" value="1"/>
</dbReference>
<evidence type="ECO:0000256" key="4">
    <source>
        <dbReference type="RuleBase" id="RU361176"/>
    </source>
</evidence>
<dbReference type="PANTHER" id="PTHR34135:SF2">
    <property type="entry name" value="LYSOZYME"/>
    <property type="match status" value="1"/>
</dbReference>
<gene>
    <name evidence="5" type="ORF">IAB70_05745</name>
</gene>
<dbReference type="Gene3D" id="3.20.20.80">
    <property type="entry name" value="Glycosidases"/>
    <property type="match status" value="1"/>
</dbReference>
<evidence type="ECO:0000313" key="5">
    <source>
        <dbReference type="EMBL" id="HIU52099.1"/>
    </source>
</evidence>
<protein>
    <recommendedName>
        <fullName evidence="4">Lysozyme</fullName>
        <ecNumber evidence="4">3.2.1.17</ecNumber>
    </recommendedName>
</protein>